<sequence>MTSIADPNTDQAKTRPASDYAFRVEDIYRTYFLKGETVHALRGVSFDVLQGEYIAIMGPSGSGKSTLLNVLGCLDRPTSGKYLLAGDDVSTISDYQLSRIRGRRIGFVFQSYNLLLQLNVMENIKVPLQYQGLIGKDANEKCRELAQQVGLGDRLYHKPTELSGGQQQRVAIARSLVNDPYFVLADEATGNLDSKTTDEVLDLFQKLNESGKTIVMITHEDEVAERAKRVIRLRDGLIESDEFNES</sequence>
<dbReference type="SMART" id="SM00382">
    <property type="entry name" value="AAA"/>
    <property type="match status" value="1"/>
</dbReference>
<dbReference type="OrthoDB" id="273392at2"/>
<dbReference type="FunFam" id="3.40.50.300:FF:000032">
    <property type="entry name" value="Export ABC transporter ATP-binding protein"/>
    <property type="match status" value="1"/>
</dbReference>
<dbReference type="GO" id="GO:0016887">
    <property type="term" value="F:ATP hydrolysis activity"/>
    <property type="evidence" value="ECO:0007669"/>
    <property type="project" value="InterPro"/>
</dbReference>
<dbReference type="GO" id="GO:0022857">
    <property type="term" value="F:transmembrane transporter activity"/>
    <property type="evidence" value="ECO:0007669"/>
    <property type="project" value="TreeGrafter"/>
</dbReference>
<dbReference type="SUPFAM" id="SSF52540">
    <property type="entry name" value="P-loop containing nucleoside triphosphate hydrolases"/>
    <property type="match status" value="1"/>
</dbReference>
<comment type="caution">
    <text evidence="6">The sequence shown here is derived from an EMBL/GenBank/DDBJ whole genome shotgun (WGS) entry which is preliminary data.</text>
</comment>
<dbReference type="InterPro" id="IPR017871">
    <property type="entry name" value="ABC_transporter-like_CS"/>
</dbReference>
<dbReference type="InterPro" id="IPR003439">
    <property type="entry name" value="ABC_transporter-like_ATP-bd"/>
</dbReference>
<evidence type="ECO:0000259" key="5">
    <source>
        <dbReference type="PROSITE" id="PS50893"/>
    </source>
</evidence>
<dbReference type="Proteomes" id="UP000225740">
    <property type="component" value="Unassembled WGS sequence"/>
</dbReference>
<dbReference type="InterPro" id="IPR017911">
    <property type="entry name" value="MacB-like_ATP-bd"/>
</dbReference>
<evidence type="ECO:0000313" key="7">
    <source>
        <dbReference type="Proteomes" id="UP000225740"/>
    </source>
</evidence>
<dbReference type="GO" id="GO:0005886">
    <property type="term" value="C:plasma membrane"/>
    <property type="evidence" value="ECO:0007669"/>
    <property type="project" value="TreeGrafter"/>
</dbReference>
<name>A0A2G1VYK1_9BACT</name>
<dbReference type="AlphaFoldDB" id="A0A2G1VYK1"/>
<comment type="similarity">
    <text evidence="4">Belongs to the ABC transporter superfamily. Macrolide exporter (TC 3.A.1.122) family.</text>
</comment>
<dbReference type="CDD" id="cd03255">
    <property type="entry name" value="ABC_MJ0796_LolCDE_FtsE"/>
    <property type="match status" value="1"/>
</dbReference>
<dbReference type="PANTHER" id="PTHR24220:SF86">
    <property type="entry name" value="ABC TRANSPORTER ABCH.1"/>
    <property type="match status" value="1"/>
</dbReference>
<dbReference type="PROSITE" id="PS50893">
    <property type="entry name" value="ABC_TRANSPORTER_2"/>
    <property type="match status" value="1"/>
</dbReference>
<evidence type="ECO:0000313" key="6">
    <source>
        <dbReference type="EMBL" id="PHQ31811.1"/>
    </source>
</evidence>
<dbReference type="PANTHER" id="PTHR24220">
    <property type="entry name" value="IMPORT ATP-BINDING PROTEIN"/>
    <property type="match status" value="1"/>
</dbReference>
<protein>
    <submittedName>
        <fullName evidence="6">ABC transporter</fullName>
    </submittedName>
</protein>
<keyword evidence="3" id="KW-0067">ATP-binding</keyword>
<dbReference type="InterPro" id="IPR015854">
    <property type="entry name" value="ABC_transpr_LolD-like"/>
</dbReference>
<feature type="domain" description="ABC transporter" evidence="5">
    <location>
        <begin position="22"/>
        <end position="246"/>
    </location>
</feature>
<dbReference type="PROSITE" id="PS00211">
    <property type="entry name" value="ABC_TRANSPORTER_1"/>
    <property type="match status" value="1"/>
</dbReference>
<organism evidence="6 7">
    <name type="scientific">Rhodopirellula bahusiensis</name>
    <dbReference type="NCBI Taxonomy" id="2014065"/>
    <lineage>
        <taxon>Bacteria</taxon>
        <taxon>Pseudomonadati</taxon>
        <taxon>Planctomycetota</taxon>
        <taxon>Planctomycetia</taxon>
        <taxon>Pirellulales</taxon>
        <taxon>Pirellulaceae</taxon>
        <taxon>Rhodopirellula</taxon>
    </lineage>
</organism>
<evidence type="ECO:0000256" key="1">
    <source>
        <dbReference type="ARBA" id="ARBA00022448"/>
    </source>
</evidence>
<dbReference type="GO" id="GO:0005524">
    <property type="term" value="F:ATP binding"/>
    <property type="evidence" value="ECO:0007669"/>
    <property type="project" value="UniProtKB-KW"/>
</dbReference>
<accession>A0A2G1VYK1</accession>
<dbReference type="EMBL" id="NIZW01000038">
    <property type="protein sequence ID" value="PHQ31811.1"/>
    <property type="molecule type" value="Genomic_DNA"/>
</dbReference>
<dbReference type="InterPro" id="IPR027417">
    <property type="entry name" value="P-loop_NTPase"/>
</dbReference>
<dbReference type="GO" id="GO:0098796">
    <property type="term" value="C:membrane protein complex"/>
    <property type="evidence" value="ECO:0007669"/>
    <property type="project" value="UniProtKB-ARBA"/>
</dbReference>
<evidence type="ECO:0000256" key="2">
    <source>
        <dbReference type="ARBA" id="ARBA00022741"/>
    </source>
</evidence>
<proteinExistence type="inferred from homology"/>
<keyword evidence="2" id="KW-0547">Nucleotide-binding</keyword>
<keyword evidence="1" id="KW-0813">Transport</keyword>
<dbReference type="InterPro" id="IPR003593">
    <property type="entry name" value="AAA+_ATPase"/>
</dbReference>
<evidence type="ECO:0000256" key="4">
    <source>
        <dbReference type="ARBA" id="ARBA00038388"/>
    </source>
</evidence>
<dbReference type="RefSeq" id="WP_099264068.1">
    <property type="nucleotide sequence ID" value="NZ_NIZW01000038.1"/>
</dbReference>
<reference evidence="6 7" key="1">
    <citation type="submission" date="2017-06" db="EMBL/GenBank/DDBJ databases">
        <title>Description of Rhodopirellula bahusiensis sp. nov.</title>
        <authorList>
            <person name="Kizina J."/>
            <person name="Harder J."/>
        </authorList>
    </citation>
    <scope>NUCLEOTIDE SEQUENCE [LARGE SCALE GENOMIC DNA]</scope>
    <source>
        <strain evidence="6 7">SWK21</strain>
    </source>
</reference>
<gene>
    <name evidence="6" type="ORF">CEE69_28975</name>
</gene>
<keyword evidence="7" id="KW-1185">Reference proteome</keyword>
<dbReference type="GeneID" id="90611887"/>
<dbReference type="Gene3D" id="3.40.50.300">
    <property type="entry name" value="P-loop containing nucleotide triphosphate hydrolases"/>
    <property type="match status" value="1"/>
</dbReference>
<evidence type="ECO:0000256" key="3">
    <source>
        <dbReference type="ARBA" id="ARBA00022840"/>
    </source>
</evidence>
<dbReference type="Pfam" id="PF00005">
    <property type="entry name" value="ABC_tran"/>
    <property type="match status" value="1"/>
</dbReference>